<feature type="domain" description="C2H2-type" evidence="10">
    <location>
        <begin position="68"/>
        <end position="95"/>
    </location>
</feature>
<accession>A0A8K9XFH3</accession>
<evidence type="ECO:0000256" key="1">
    <source>
        <dbReference type="ARBA" id="ARBA00004123"/>
    </source>
</evidence>
<dbReference type="PANTHER" id="PTHR23226:SF416">
    <property type="entry name" value="FI01424P"/>
    <property type="match status" value="1"/>
</dbReference>
<dbReference type="GO" id="GO:0005634">
    <property type="term" value="C:nucleus"/>
    <property type="evidence" value="ECO:0007669"/>
    <property type="project" value="UniProtKB-SubCell"/>
</dbReference>
<comment type="subcellular location">
    <subcellularLocation>
        <location evidence="1">Nucleus</location>
    </subcellularLocation>
</comment>
<dbReference type="Proteomes" id="UP000694395">
    <property type="component" value="Chromosome 13"/>
</dbReference>
<comment type="similarity">
    <text evidence="2">Belongs to the krueppel C2H2-type zinc-finger protein family.</text>
</comment>
<dbReference type="PANTHER" id="PTHR23226">
    <property type="entry name" value="ZINC FINGER AND SCAN DOMAIN-CONTAINING"/>
    <property type="match status" value="1"/>
</dbReference>
<evidence type="ECO:0000313" key="11">
    <source>
        <dbReference type="Ensembl" id="ENSOMYP00000133220.1"/>
    </source>
</evidence>
<dbReference type="PROSITE" id="PS50157">
    <property type="entry name" value="ZINC_FINGER_C2H2_2"/>
    <property type="match status" value="2"/>
</dbReference>
<organism evidence="11 12">
    <name type="scientific">Oncorhynchus mykiss</name>
    <name type="common">Rainbow trout</name>
    <name type="synonym">Salmo gairdneri</name>
    <dbReference type="NCBI Taxonomy" id="8022"/>
    <lineage>
        <taxon>Eukaryota</taxon>
        <taxon>Metazoa</taxon>
        <taxon>Chordata</taxon>
        <taxon>Craniata</taxon>
        <taxon>Vertebrata</taxon>
        <taxon>Euteleostomi</taxon>
        <taxon>Actinopterygii</taxon>
        <taxon>Neopterygii</taxon>
        <taxon>Teleostei</taxon>
        <taxon>Protacanthopterygii</taxon>
        <taxon>Salmoniformes</taxon>
        <taxon>Salmonidae</taxon>
        <taxon>Salmoninae</taxon>
        <taxon>Oncorhynchus</taxon>
    </lineage>
</organism>
<evidence type="ECO:0000259" key="10">
    <source>
        <dbReference type="PROSITE" id="PS50157"/>
    </source>
</evidence>
<keyword evidence="8" id="KW-0539">Nucleus</keyword>
<keyword evidence="4" id="KW-0677">Repeat</keyword>
<keyword evidence="12" id="KW-1185">Reference proteome</keyword>
<evidence type="ECO:0000256" key="6">
    <source>
        <dbReference type="ARBA" id="ARBA00022833"/>
    </source>
</evidence>
<reference evidence="11" key="1">
    <citation type="submission" date="2020-07" db="EMBL/GenBank/DDBJ databases">
        <title>A long reads based de novo assembly of the rainbow trout Arlee double haploid line genome.</title>
        <authorList>
            <person name="Gao G."/>
            <person name="Palti Y."/>
        </authorList>
    </citation>
    <scope>NUCLEOTIDE SEQUENCE [LARGE SCALE GENOMIC DNA]</scope>
</reference>
<dbReference type="GO" id="GO:0008270">
    <property type="term" value="F:zinc ion binding"/>
    <property type="evidence" value="ECO:0007669"/>
    <property type="project" value="UniProtKB-KW"/>
</dbReference>
<dbReference type="Gene3D" id="3.30.160.60">
    <property type="entry name" value="Classic Zinc Finger"/>
    <property type="match status" value="3"/>
</dbReference>
<dbReference type="PROSITE" id="PS00028">
    <property type="entry name" value="ZINC_FINGER_C2H2_1"/>
    <property type="match status" value="1"/>
</dbReference>
<dbReference type="SUPFAM" id="SSF57667">
    <property type="entry name" value="beta-beta-alpha zinc fingers"/>
    <property type="match status" value="2"/>
</dbReference>
<dbReference type="Ensembl" id="ENSOMYT00000153009.1">
    <property type="protein sequence ID" value="ENSOMYP00000133220.1"/>
    <property type="gene ID" value="ENSOMYG00000059007.1"/>
</dbReference>
<reference evidence="11" key="2">
    <citation type="submission" date="2025-08" db="UniProtKB">
        <authorList>
            <consortium name="Ensembl"/>
        </authorList>
    </citation>
    <scope>IDENTIFICATION</scope>
</reference>
<dbReference type="GO" id="GO:0000978">
    <property type="term" value="F:RNA polymerase II cis-regulatory region sequence-specific DNA binding"/>
    <property type="evidence" value="ECO:0007669"/>
    <property type="project" value="TreeGrafter"/>
</dbReference>
<evidence type="ECO:0000256" key="3">
    <source>
        <dbReference type="ARBA" id="ARBA00022723"/>
    </source>
</evidence>
<reference evidence="11" key="3">
    <citation type="submission" date="2025-09" db="UniProtKB">
        <authorList>
            <consortium name="Ensembl"/>
        </authorList>
    </citation>
    <scope>IDENTIFICATION</scope>
</reference>
<evidence type="ECO:0000256" key="4">
    <source>
        <dbReference type="ARBA" id="ARBA00022737"/>
    </source>
</evidence>
<dbReference type="FunFam" id="3.30.160.60:FF:001954">
    <property type="entry name" value="Zinc finger protein 787"/>
    <property type="match status" value="1"/>
</dbReference>
<evidence type="ECO:0000256" key="7">
    <source>
        <dbReference type="ARBA" id="ARBA00023125"/>
    </source>
</evidence>
<keyword evidence="6" id="KW-0862">Zinc</keyword>
<dbReference type="GeneTree" id="ENSGT01150000286952"/>
<dbReference type="GO" id="GO:0000981">
    <property type="term" value="F:DNA-binding transcription factor activity, RNA polymerase II-specific"/>
    <property type="evidence" value="ECO:0007669"/>
    <property type="project" value="TreeGrafter"/>
</dbReference>
<proteinExistence type="inferred from homology"/>
<dbReference type="InterPro" id="IPR013087">
    <property type="entry name" value="Znf_C2H2_type"/>
</dbReference>
<evidence type="ECO:0000313" key="12">
    <source>
        <dbReference type="Proteomes" id="UP000694395"/>
    </source>
</evidence>
<evidence type="ECO:0000256" key="8">
    <source>
        <dbReference type="ARBA" id="ARBA00023242"/>
    </source>
</evidence>
<evidence type="ECO:0000256" key="5">
    <source>
        <dbReference type="ARBA" id="ARBA00022771"/>
    </source>
</evidence>
<evidence type="ECO:0000256" key="2">
    <source>
        <dbReference type="ARBA" id="ARBA00006991"/>
    </source>
</evidence>
<keyword evidence="5 9" id="KW-0863">Zinc-finger</keyword>
<feature type="domain" description="C2H2-type" evidence="10">
    <location>
        <begin position="35"/>
        <end position="67"/>
    </location>
</feature>
<keyword evidence="3" id="KW-0479">Metal-binding</keyword>
<name>A0A8K9XFH3_ONCMY</name>
<dbReference type="Pfam" id="PF00096">
    <property type="entry name" value="zf-C2H2"/>
    <property type="match status" value="2"/>
</dbReference>
<sequence>MLLWCTCVIIKLFNQLLDMPHLSAHEKIHTGEKPYHCSQCGKMFNQKGHLKLGSLKQHERIHTGEKPYHCSQCGKCFSQLGTLNQHKRIHTGEMHYHSSQGKPN</sequence>
<protein>
    <recommendedName>
        <fullName evidence="10">C2H2-type domain-containing protein</fullName>
    </recommendedName>
</protein>
<dbReference type="AlphaFoldDB" id="A0A8K9XFH3"/>
<evidence type="ECO:0000256" key="9">
    <source>
        <dbReference type="PROSITE-ProRule" id="PRU00042"/>
    </source>
</evidence>
<keyword evidence="7" id="KW-0238">DNA-binding</keyword>
<dbReference type="InterPro" id="IPR036236">
    <property type="entry name" value="Znf_C2H2_sf"/>
</dbReference>
<dbReference type="FunFam" id="3.30.160.60:FF:002343">
    <property type="entry name" value="Zinc finger protein 33A"/>
    <property type="match status" value="1"/>
</dbReference>
<dbReference type="SMART" id="SM00355">
    <property type="entry name" value="ZnF_C2H2"/>
    <property type="match status" value="2"/>
</dbReference>